<reference evidence="1 2" key="1">
    <citation type="submission" date="2014-06" db="EMBL/GenBank/DDBJ databases">
        <title>Evolutionary Origins and Diversification of the Mycorrhizal Mutualists.</title>
        <authorList>
            <consortium name="DOE Joint Genome Institute"/>
            <consortium name="Mycorrhizal Genomics Consortium"/>
            <person name="Kohler A."/>
            <person name="Kuo A."/>
            <person name="Nagy L.G."/>
            <person name="Floudas D."/>
            <person name="Copeland A."/>
            <person name="Barry K.W."/>
            <person name="Cichocki N."/>
            <person name="Veneault-Fourrey C."/>
            <person name="LaButti K."/>
            <person name="Lindquist E.A."/>
            <person name="Lipzen A."/>
            <person name="Lundell T."/>
            <person name="Morin E."/>
            <person name="Murat C."/>
            <person name="Riley R."/>
            <person name="Ohm R."/>
            <person name="Sun H."/>
            <person name="Tunlid A."/>
            <person name="Henrissat B."/>
            <person name="Grigoriev I.V."/>
            <person name="Hibbett D.S."/>
            <person name="Martin F."/>
        </authorList>
    </citation>
    <scope>NUCLEOTIDE SEQUENCE [LARGE SCALE GENOMIC DNA]</scope>
    <source>
        <strain evidence="1 2">SS14</strain>
    </source>
</reference>
<dbReference type="HOGENOM" id="CLU_2559781_0_0_1"/>
<evidence type="ECO:0000313" key="2">
    <source>
        <dbReference type="Proteomes" id="UP000054279"/>
    </source>
</evidence>
<dbReference type="EMBL" id="KN837241">
    <property type="protein sequence ID" value="KIJ31544.1"/>
    <property type="molecule type" value="Genomic_DNA"/>
</dbReference>
<organism evidence="1 2">
    <name type="scientific">Sphaerobolus stellatus (strain SS14)</name>
    <dbReference type="NCBI Taxonomy" id="990650"/>
    <lineage>
        <taxon>Eukaryota</taxon>
        <taxon>Fungi</taxon>
        <taxon>Dikarya</taxon>
        <taxon>Basidiomycota</taxon>
        <taxon>Agaricomycotina</taxon>
        <taxon>Agaricomycetes</taxon>
        <taxon>Phallomycetidae</taxon>
        <taxon>Geastrales</taxon>
        <taxon>Sphaerobolaceae</taxon>
        <taxon>Sphaerobolus</taxon>
    </lineage>
</organism>
<keyword evidence="2" id="KW-1185">Reference proteome</keyword>
<dbReference type="AlphaFoldDB" id="A0A0C9UAH7"/>
<proteinExistence type="predicted"/>
<name>A0A0C9UAH7_SPHS4</name>
<sequence length="82" mass="8720">MEAANVLQALLSLPGNNLWLNVKIIPATNALCAPTSSKYISIPHSISIDALPACHTMQPASPLQMKSIHQSTITQATRVQAS</sequence>
<dbReference type="Proteomes" id="UP000054279">
    <property type="component" value="Unassembled WGS sequence"/>
</dbReference>
<protein>
    <submittedName>
        <fullName evidence="1">Uncharacterized protein</fullName>
    </submittedName>
</protein>
<evidence type="ECO:0000313" key="1">
    <source>
        <dbReference type="EMBL" id="KIJ31544.1"/>
    </source>
</evidence>
<gene>
    <name evidence="1" type="ORF">M422DRAFT_266792</name>
</gene>
<accession>A0A0C9UAH7</accession>